<evidence type="ECO:0000256" key="4">
    <source>
        <dbReference type="ARBA" id="ARBA00023125"/>
    </source>
</evidence>
<dbReference type="GO" id="GO:0005634">
    <property type="term" value="C:nucleus"/>
    <property type="evidence" value="ECO:0007669"/>
    <property type="project" value="TreeGrafter"/>
</dbReference>
<dbReference type="InterPro" id="IPR007861">
    <property type="entry name" value="DNA_mismatch_repair_MutS_clamp"/>
</dbReference>
<dbReference type="FunFam" id="3.40.50.300:FF:000820">
    <property type="entry name" value="MutS homolog 5 (E. coli)"/>
    <property type="match status" value="1"/>
</dbReference>
<dbReference type="Pfam" id="PF05190">
    <property type="entry name" value="MutS_IV"/>
    <property type="match status" value="1"/>
</dbReference>
<keyword evidence="2" id="KW-0547">Nucleotide-binding</keyword>
<feature type="region of interest" description="Disordered" evidence="5">
    <location>
        <begin position="727"/>
        <end position="781"/>
    </location>
</feature>
<dbReference type="Gene3D" id="3.40.50.300">
    <property type="entry name" value="P-loop containing nucleotide triphosphate hydrolases"/>
    <property type="match status" value="1"/>
</dbReference>
<dbReference type="GO" id="GO:0030983">
    <property type="term" value="F:mismatched DNA binding"/>
    <property type="evidence" value="ECO:0007669"/>
    <property type="project" value="InterPro"/>
</dbReference>
<keyword evidence="3" id="KW-0067">ATP-binding</keyword>
<organism evidence="7 8">
    <name type="scientific">Camelus dromedarius</name>
    <name type="common">Dromedary</name>
    <name type="synonym">Arabian camel</name>
    <dbReference type="NCBI Taxonomy" id="9838"/>
    <lineage>
        <taxon>Eukaryota</taxon>
        <taxon>Metazoa</taxon>
        <taxon>Chordata</taxon>
        <taxon>Craniata</taxon>
        <taxon>Vertebrata</taxon>
        <taxon>Euteleostomi</taxon>
        <taxon>Mammalia</taxon>
        <taxon>Eutheria</taxon>
        <taxon>Laurasiatheria</taxon>
        <taxon>Artiodactyla</taxon>
        <taxon>Tylopoda</taxon>
        <taxon>Camelidae</taxon>
        <taxon>Camelus</taxon>
    </lineage>
</organism>
<protein>
    <submittedName>
        <fullName evidence="7">MutS protein-like protein 5</fullName>
    </submittedName>
</protein>
<dbReference type="InterPro" id="IPR000432">
    <property type="entry name" value="DNA_mismatch_repair_MutS_C"/>
</dbReference>
<name>A0A5N4CSZ3_CAMDR</name>
<keyword evidence="4" id="KW-0238">DNA-binding</keyword>
<dbReference type="InterPro" id="IPR045076">
    <property type="entry name" value="MutS"/>
</dbReference>
<evidence type="ECO:0000256" key="5">
    <source>
        <dbReference type="SAM" id="MobiDB-lite"/>
    </source>
</evidence>
<dbReference type="Proteomes" id="UP000299084">
    <property type="component" value="Unassembled WGS sequence"/>
</dbReference>
<evidence type="ECO:0000256" key="3">
    <source>
        <dbReference type="ARBA" id="ARBA00022840"/>
    </source>
</evidence>
<gene>
    <name evidence="7" type="ORF">Cadr_000022082</name>
</gene>
<dbReference type="SMART" id="SM00533">
    <property type="entry name" value="MUTSd"/>
    <property type="match status" value="1"/>
</dbReference>
<dbReference type="AlphaFoldDB" id="A0A5N4CSZ3"/>
<evidence type="ECO:0000313" key="7">
    <source>
        <dbReference type="EMBL" id="KAB1261937.1"/>
    </source>
</evidence>
<accession>A0A5N4CSZ3</accession>
<evidence type="ECO:0000256" key="1">
    <source>
        <dbReference type="ARBA" id="ARBA00006271"/>
    </source>
</evidence>
<proteinExistence type="inferred from homology"/>
<dbReference type="GO" id="GO:0051026">
    <property type="term" value="P:chiasma assembly"/>
    <property type="evidence" value="ECO:0007669"/>
    <property type="project" value="TreeGrafter"/>
</dbReference>
<dbReference type="SMART" id="SM00534">
    <property type="entry name" value="MUTSac"/>
    <property type="match status" value="1"/>
</dbReference>
<comment type="similarity">
    <text evidence="1">Belongs to the DNA mismatch repair MutS family.</text>
</comment>
<feature type="compositionally biased region" description="Polar residues" evidence="5">
    <location>
        <begin position="745"/>
        <end position="756"/>
    </location>
</feature>
<dbReference type="SUPFAM" id="SSF52540">
    <property type="entry name" value="P-loop containing nucleoside triphosphate hydrolases"/>
    <property type="match status" value="1"/>
</dbReference>
<evidence type="ECO:0000313" key="8">
    <source>
        <dbReference type="Proteomes" id="UP000299084"/>
    </source>
</evidence>
<dbReference type="GO" id="GO:0006298">
    <property type="term" value="P:mismatch repair"/>
    <property type="evidence" value="ECO:0007669"/>
    <property type="project" value="InterPro"/>
</dbReference>
<comment type="caution">
    <text evidence="7">The sequence shown here is derived from an EMBL/GenBank/DDBJ whole genome shotgun (WGS) entry which is preliminary data.</text>
</comment>
<evidence type="ECO:0000256" key="2">
    <source>
        <dbReference type="ARBA" id="ARBA00022741"/>
    </source>
</evidence>
<dbReference type="GO" id="GO:0005524">
    <property type="term" value="F:ATP binding"/>
    <property type="evidence" value="ECO:0007669"/>
    <property type="project" value="UniProtKB-KW"/>
</dbReference>
<dbReference type="Pfam" id="PF11414">
    <property type="entry name" value="Suppressor_APC"/>
    <property type="match status" value="1"/>
</dbReference>
<dbReference type="Pfam" id="PF00488">
    <property type="entry name" value="MutS_V"/>
    <property type="match status" value="1"/>
</dbReference>
<keyword evidence="8" id="KW-1185">Reference proteome</keyword>
<dbReference type="Pfam" id="PF05192">
    <property type="entry name" value="MutS_III"/>
    <property type="match status" value="1"/>
</dbReference>
<dbReference type="GO" id="GO:0140664">
    <property type="term" value="F:ATP-dependent DNA damage sensor activity"/>
    <property type="evidence" value="ECO:0007669"/>
    <property type="project" value="InterPro"/>
</dbReference>
<dbReference type="CDD" id="cd03281">
    <property type="entry name" value="ABC_MSH5_euk"/>
    <property type="match status" value="1"/>
</dbReference>
<dbReference type="Gene3D" id="1.10.1420.10">
    <property type="match status" value="1"/>
</dbReference>
<dbReference type="InterPro" id="IPR027417">
    <property type="entry name" value="P-loop_NTPase"/>
</dbReference>
<dbReference type="InterPro" id="IPR007696">
    <property type="entry name" value="DNA_mismatch_repair_MutS_core"/>
</dbReference>
<dbReference type="PANTHER" id="PTHR11361">
    <property type="entry name" value="DNA MISMATCH REPAIR PROTEIN MUTS FAMILY MEMBER"/>
    <property type="match status" value="1"/>
</dbReference>
<reference evidence="7 8" key="1">
    <citation type="journal article" date="2019" name="Mol. Ecol. Resour.">
        <title>Improving Illumina assemblies with Hi-C and long reads: an example with the North African dromedary.</title>
        <authorList>
            <person name="Elbers J.P."/>
            <person name="Rogers M.F."/>
            <person name="Perelman P.L."/>
            <person name="Proskuryakova A.A."/>
            <person name="Serdyukova N.A."/>
            <person name="Johnson W.E."/>
            <person name="Horin P."/>
            <person name="Corander J."/>
            <person name="Murphy D."/>
            <person name="Burger P.A."/>
        </authorList>
    </citation>
    <scope>NUCLEOTIDE SEQUENCE [LARGE SCALE GENOMIC DNA]</scope>
    <source>
        <strain evidence="7">Drom800</strain>
        <tissue evidence="7">Blood</tissue>
    </source>
</reference>
<sequence length="781" mass="87315">MNSDLIPQPPSLVFCIQDPPGEHRSRHLQIFKSESHPSVYKVASGLKEGLSLFDEDSDKNRCNFWSPDSNPHFRLWFTRPTQDLGELNSRLDVIQFFLLPQNLDMAQMLHRLLGHIKNVPTVYSALGLRDACRSLPQSIQLFRDIAQEFSDDLHHIASLIGKVVDFEGSLAENRFIVLPNIDPEIDEKKRRLMGLPSFLTEVAQKELENLDSRIPSCSVIYIPLIGFLLSIPRLPSMVETSDFEIEGLDFMFLSEEKLHYRSARTKELDALLGDLHCDIRDQETLLMHQLQCQVLARAAVLTRVLDLASRLDVLLALASAARDYGYSRPRYSPRLLGVRIQNGRHPLMELCARTFVPNSAECGGDKGRVKVITGPNSSGKSIYLKQFGLTFTIAHTTRPWALSLPPIQVGLITFMALVGSFVPAEEAEIGAVDAIFTRIHSCESISLGLSTFMIDLNQVAKAVNNATEQSLVLIDEFGKGTNTVDGLALLAAVIRHWLALGPTCPHVFVATNFLSLVQLQLLPQGPLVQYLTMETCEDGNDLVFFYQVCEGVASASHASHTAAQAGLPDKLIARGKEVSDFIRSGKPIQPVKELLKEKQMEKTMGSRGRSGLPLVQAPYTVLLLPLETSHQDPGARSFFLWLQRMQALEREQDALWQGLELLEHSQAWYEGRLREAQQQQLRLGALGENFLTDSHSEPGSPQLAQIQKVNICLQNLIQGKFSPHPLNKDSSCATQDWKGRPRKQNLWQQQELTRQQKGVIRPKGEMAQPGYPEGRVGPTRV</sequence>
<dbReference type="InterPro" id="IPR036187">
    <property type="entry name" value="DNA_mismatch_repair_MutS_sf"/>
</dbReference>
<feature type="domain" description="DNA mismatch repair proteins mutS family" evidence="6">
    <location>
        <begin position="470"/>
        <end position="486"/>
    </location>
</feature>
<evidence type="ECO:0000259" key="6">
    <source>
        <dbReference type="PROSITE" id="PS00486"/>
    </source>
</evidence>
<dbReference type="EMBL" id="JWIN03000020">
    <property type="protein sequence ID" value="KAB1261937.1"/>
    <property type="molecule type" value="Genomic_DNA"/>
</dbReference>
<dbReference type="PROSITE" id="PS00486">
    <property type="entry name" value="DNA_MISMATCH_REPAIR_2"/>
    <property type="match status" value="1"/>
</dbReference>
<dbReference type="PANTHER" id="PTHR11361:SF20">
    <property type="entry name" value="MUTS PROTEIN HOMOLOG 5"/>
    <property type="match status" value="1"/>
</dbReference>
<dbReference type="SUPFAM" id="SSF48334">
    <property type="entry name" value="DNA repair protein MutS, domain III"/>
    <property type="match status" value="1"/>
</dbReference>